<dbReference type="EMBL" id="BMWY01000001">
    <property type="protein sequence ID" value="GGZ43151.1"/>
    <property type="molecule type" value="Genomic_DNA"/>
</dbReference>
<sequence>MMLANRVKNNLSWVFLTAFILIKVAGLHGIVHSDDVDDTQDCIWCHLAGTDEKTPLIPSSYIFEIEEPFLQEHHFIISNYSSVATEKTPFCLIYNKPPPAV</sequence>
<comment type="caution">
    <text evidence="1">The sequence shown here is derived from an EMBL/GenBank/DDBJ whole genome shotgun (WGS) entry which is preliminary data.</text>
</comment>
<dbReference type="GeneID" id="94367643"/>
<evidence type="ECO:0000313" key="2">
    <source>
        <dbReference type="Proteomes" id="UP000615593"/>
    </source>
</evidence>
<name>A0ABQ3BJP2_9FLAO</name>
<accession>A0ABQ3BJP2</accession>
<dbReference type="RefSeq" id="WP_027884686.1">
    <property type="nucleotide sequence ID" value="NZ_BMWY01000001.1"/>
</dbReference>
<dbReference type="Proteomes" id="UP000615593">
    <property type="component" value="Unassembled WGS sequence"/>
</dbReference>
<protein>
    <submittedName>
        <fullName evidence="1">Uncharacterized protein</fullName>
    </submittedName>
</protein>
<organism evidence="1 2">
    <name type="scientific">Mesonia mobilis</name>
    <dbReference type="NCBI Taxonomy" id="369791"/>
    <lineage>
        <taxon>Bacteria</taxon>
        <taxon>Pseudomonadati</taxon>
        <taxon>Bacteroidota</taxon>
        <taxon>Flavobacteriia</taxon>
        <taxon>Flavobacteriales</taxon>
        <taxon>Flavobacteriaceae</taxon>
        <taxon>Mesonia</taxon>
    </lineage>
</organism>
<reference evidence="2" key="1">
    <citation type="journal article" date="2019" name="Int. J. Syst. Evol. Microbiol.">
        <title>The Global Catalogue of Microorganisms (GCM) 10K type strain sequencing project: providing services to taxonomists for standard genome sequencing and annotation.</title>
        <authorList>
            <consortium name="The Broad Institute Genomics Platform"/>
            <consortium name="The Broad Institute Genome Sequencing Center for Infectious Disease"/>
            <person name="Wu L."/>
            <person name="Ma J."/>
        </authorList>
    </citation>
    <scope>NUCLEOTIDE SEQUENCE [LARGE SCALE GENOMIC DNA]</scope>
    <source>
        <strain evidence="2">KCTC 12708</strain>
    </source>
</reference>
<keyword evidence="2" id="KW-1185">Reference proteome</keyword>
<gene>
    <name evidence="1" type="ORF">GCM10008088_00060</name>
</gene>
<evidence type="ECO:0000313" key="1">
    <source>
        <dbReference type="EMBL" id="GGZ43151.1"/>
    </source>
</evidence>
<proteinExistence type="predicted"/>